<keyword evidence="1" id="KW-1133">Transmembrane helix</keyword>
<proteinExistence type="predicted"/>
<keyword evidence="3" id="KW-1185">Reference proteome</keyword>
<name>A0AAN9IBH9_CLITE</name>
<dbReference type="Proteomes" id="UP001359559">
    <property type="component" value="Unassembled WGS sequence"/>
</dbReference>
<protein>
    <submittedName>
        <fullName evidence="2">Uncharacterized protein</fullName>
    </submittedName>
</protein>
<organism evidence="2 3">
    <name type="scientific">Clitoria ternatea</name>
    <name type="common">Butterfly pea</name>
    <dbReference type="NCBI Taxonomy" id="43366"/>
    <lineage>
        <taxon>Eukaryota</taxon>
        <taxon>Viridiplantae</taxon>
        <taxon>Streptophyta</taxon>
        <taxon>Embryophyta</taxon>
        <taxon>Tracheophyta</taxon>
        <taxon>Spermatophyta</taxon>
        <taxon>Magnoliopsida</taxon>
        <taxon>eudicotyledons</taxon>
        <taxon>Gunneridae</taxon>
        <taxon>Pentapetalae</taxon>
        <taxon>rosids</taxon>
        <taxon>fabids</taxon>
        <taxon>Fabales</taxon>
        <taxon>Fabaceae</taxon>
        <taxon>Papilionoideae</taxon>
        <taxon>50 kb inversion clade</taxon>
        <taxon>NPAAA clade</taxon>
        <taxon>indigoferoid/millettioid clade</taxon>
        <taxon>Phaseoleae</taxon>
        <taxon>Clitoria</taxon>
    </lineage>
</organism>
<evidence type="ECO:0000313" key="2">
    <source>
        <dbReference type="EMBL" id="KAK7270865.1"/>
    </source>
</evidence>
<accession>A0AAN9IBH9</accession>
<keyword evidence="1" id="KW-0472">Membrane</keyword>
<comment type="caution">
    <text evidence="2">The sequence shown here is derived from an EMBL/GenBank/DDBJ whole genome shotgun (WGS) entry which is preliminary data.</text>
</comment>
<feature type="transmembrane region" description="Helical" evidence="1">
    <location>
        <begin position="76"/>
        <end position="99"/>
    </location>
</feature>
<dbReference type="EMBL" id="JAYKXN010000007">
    <property type="protein sequence ID" value="KAK7270865.1"/>
    <property type="molecule type" value="Genomic_DNA"/>
</dbReference>
<dbReference type="AlphaFoldDB" id="A0AAN9IBH9"/>
<keyword evidence="1" id="KW-0812">Transmembrane</keyword>
<evidence type="ECO:0000256" key="1">
    <source>
        <dbReference type="SAM" id="Phobius"/>
    </source>
</evidence>
<evidence type="ECO:0000313" key="3">
    <source>
        <dbReference type="Proteomes" id="UP001359559"/>
    </source>
</evidence>
<feature type="transmembrane region" description="Helical" evidence="1">
    <location>
        <begin position="12"/>
        <end position="29"/>
    </location>
</feature>
<gene>
    <name evidence="2" type="ORF">RJT34_26354</name>
</gene>
<sequence>MRLCKIKIKFISYFLYIFSHSLALCLSLSKPSSLIAFSPISFPPNNLSSIAAAASHSSDLLLRLRPLSPSAFLSGYFSRALMILAKVAAILIAVATSTIKAKLMQLIKKVV</sequence>
<reference evidence="2 3" key="1">
    <citation type="submission" date="2024-01" db="EMBL/GenBank/DDBJ databases">
        <title>The genomes of 5 underutilized Papilionoideae crops provide insights into root nodulation and disease resistance.</title>
        <authorList>
            <person name="Yuan L."/>
        </authorList>
    </citation>
    <scope>NUCLEOTIDE SEQUENCE [LARGE SCALE GENOMIC DNA]</scope>
    <source>
        <strain evidence="2">LY-2023</strain>
        <tissue evidence="2">Leaf</tissue>
    </source>
</reference>